<name>A0ABX1GM31_9GAMM</name>
<evidence type="ECO:0000259" key="5">
    <source>
        <dbReference type="Pfam" id="PF13657"/>
    </source>
</evidence>
<feature type="domain" description="HipA-like C-terminal" evidence="4">
    <location>
        <begin position="175"/>
        <end position="384"/>
    </location>
</feature>
<comment type="similarity">
    <text evidence="1">Belongs to the HipA Ser/Thr kinase family.</text>
</comment>
<dbReference type="InterPro" id="IPR017508">
    <property type="entry name" value="HipA_N1"/>
</dbReference>
<dbReference type="Gene3D" id="1.10.1070.20">
    <property type="match status" value="1"/>
</dbReference>
<keyword evidence="3" id="KW-0418">Kinase</keyword>
<accession>A0ABX1GM31</accession>
<dbReference type="EMBL" id="JAAWWK010000008">
    <property type="protein sequence ID" value="NKI19392.1"/>
    <property type="molecule type" value="Genomic_DNA"/>
</dbReference>
<evidence type="ECO:0000313" key="7">
    <source>
        <dbReference type="Proteomes" id="UP000765845"/>
    </source>
</evidence>
<organism evidence="6 7">
    <name type="scientific">Spongiibacter thalassae</name>
    <dbReference type="NCBI Taxonomy" id="2721624"/>
    <lineage>
        <taxon>Bacteria</taxon>
        <taxon>Pseudomonadati</taxon>
        <taxon>Pseudomonadota</taxon>
        <taxon>Gammaproteobacteria</taxon>
        <taxon>Cellvibrionales</taxon>
        <taxon>Spongiibacteraceae</taxon>
        <taxon>Spongiibacter</taxon>
    </lineage>
</organism>
<dbReference type="InterPro" id="IPR012893">
    <property type="entry name" value="HipA-like_C"/>
</dbReference>
<reference evidence="6 7" key="1">
    <citation type="submission" date="2020-04" db="EMBL/GenBank/DDBJ databases">
        <authorList>
            <person name="Yoon J."/>
        </authorList>
    </citation>
    <scope>NUCLEOTIDE SEQUENCE [LARGE SCALE GENOMIC DNA]</scope>
    <source>
        <strain evidence="6 7">KMU-166</strain>
    </source>
</reference>
<evidence type="ECO:0000256" key="1">
    <source>
        <dbReference type="ARBA" id="ARBA00010164"/>
    </source>
</evidence>
<evidence type="ECO:0000256" key="3">
    <source>
        <dbReference type="ARBA" id="ARBA00022777"/>
    </source>
</evidence>
<feature type="domain" description="HipA N-terminal subdomain 1" evidence="5">
    <location>
        <begin position="34"/>
        <end position="123"/>
    </location>
</feature>
<sequence>MEKARYALHIDLPGTGRTQAADVVIVEDRGHVNQVGFRYRQDYLEMPGAIAIDPVSLPLSPKERAIECRGGLPAFLDDYLPDAWGRRVLSYAVLKQTGERINVNSAIACLNALRRSRIGALELTPPSERPEYQFGIAWEELALAENIAHQIDTLPFEEIPRESLDLIYLANEGSGVGGARPKSLVYRGDEAFLAKFNRLESDQFNVARVELACLKMAKAAGLNVYGGELVEDITGRDVLLLQRFDIFESHRRHLISINGLRKDAYQRDDAGVFRYDDIHRLLQSHSTNYRADAEQLLRQMLFNRAINNTDDHERNFSMINDGSGYRLSPAYDLVPSLTTGTYHVAGYQYSPFPPKPSEIVNQGKVFGLDKTTVKNIAEQIINAIGRWDEFATECKISDTDHAAIQNLLHKMA</sequence>
<dbReference type="Proteomes" id="UP000765845">
    <property type="component" value="Unassembled WGS sequence"/>
</dbReference>
<dbReference type="PANTHER" id="PTHR37419:SF8">
    <property type="entry name" value="TOXIN YJJJ"/>
    <property type="match status" value="1"/>
</dbReference>
<evidence type="ECO:0000259" key="4">
    <source>
        <dbReference type="Pfam" id="PF07804"/>
    </source>
</evidence>
<dbReference type="InterPro" id="IPR052028">
    <property type="entry name" value="HipA_Ser/Thr_kinase"/>
</dbReference>
<dbReference type="PANTHER" id="PTHR37419">
    <property type="entry name" value="SERINE/THREONINE-PROTEIN KINASE TOXIN HIPA"/>
    <property type="match status" value="1"/>
</dbReference>
<evidence type="ECO:0000256" key="2">
    <source>
        <dbReference type="ARBA" id="ARBA00022679"/>
    </source>
</evidence>
<protein>
    <submittedName>
        <fullName evidence="6">Type II toxin-antitoxin system HipA family toxin</fullName>
    </submittedName>
</protein>
<comment type="caution">
    <text evidence="6">The sequence shown here is derived from an EMBL/GenBank/DDBJ whole genome shotgun (WGS) entry which is preliminary data.</text>
</comment>
<gene>
    <name evidence="6" type="ORF">HCU74_18450</name>
</gene>
<proteinExistence type="inferred from homology"/>
<keyword evidence="7" id="KW-1185">Reference proteome</keyword>
<dbReference type="Pfam" id="PF07804">
    <property type="entry name" value="HipA_C"/>
    <property type="match status" value="1"/>
</dbReference>
<evidence type="ECO:0000313" key="6">
    <source>
        <dbReference type="EMBL" id="NKI19392.1"/>
    </source>
</evidence>
<keyword evidence="2" id="KW-0808">Transferase</keyword>
<dbReference type="Pfam" id="PF13657">
    <property type="entry name" value="Couple_hipA"/>
    <property type="match status" value="1"/>
</dbReference>